<dbReference type="FunFam" id="2.60.40.10:FF:000214">
    <property type="entry name" value="titin isoform X1"/>
    <property type="match status" value="1"/>
</dbReference>
<feature type="domain" description="Ig-like" evidence="5">
    <location>
        <begin position="11"/>
        <end position="107"/>
    </location>
</feature>
<evidence type="ECO:0000313" key="7">
    <source>
        <dbReference type="Proteomes" id="UP000261660"/>
    </source>
</evidence>
<keyword evidence="2" id="KW-0963">Cytoplasm</keyword>
<dbReference type="Gene3D" id="2.60.40.10">
    <property type="entry name" value="Immunoglobulins"/>
    <property type="match status" value="1"/>
</dbReference>
<keyword evidence="4" id="KW-1015">Disulfide bond</keyword>
<dbReference type="STRING" id="56723.ENSLBEP00000002135"/>
<dbReference type="InterPro" id="IPR003599">
    <property type="entry name" value="Ig_sub"/>
</dbReference>
<proteinExistence type="predicted"/>
<dbReference type="InterPro" id="IPR052385">
    <property type="entry name" value="Obscurin/Obscurin-like_Reg"/>
</dbReference>
<dbReference type="InterPro" id="IPR036179">
    <property type="entry name" value="Ig-like_dom_sf"/>
</dbReference>
<dbReference type="InterPro" id="IPR003598">
    <property type="entry name" value="Ig_sub2"/>
</dbReference>
<dbReference type="InterPro" id="IPR007110">
    <property type="entry name" value="Ig-like_dom"/>
</dbReference>
<dbReference type="Ensembl" id="ENSLBET00000002264.1">
    <property type="protein sequence ID" value="ENSLBEP00000002135.1"/>
    <property type="gene ID" value="ENSLBEG00000001687.1"/>
</dbReference>
<keyword evidence="7" id="KW-1185">Reference proteome</keyword>
<dbReference type="SUPFAM" id="SSF48726">
    <property type="entry name" value="Immunoglobulin"/>
    <property type="match status" value="1"/>
</dbReference>
<dbReference type="AlphaFoldDB" id="A0A3Q3E429"/>
<sequence>FLPLAFNPSSPSTDIQAKSTFLDKETVQKEVKATLSQKATISCEVADIRADVKWYKDGKLLNPSRAVRMESKGKIRQLVIDSVEKKDAGEYFCEAGSEKLAFKLQITAGGCGGDGEGECCFCL</sequence>
<comment type="subcellular location">
    <subcellularLocation>
        <location evidence="1">Cytoplasm</location>
    </subcellularLocation>
</comment>
<dbReference type="InterPro" id="IPR013783">
    <property type="entry name" value="Ig-like_fold"/>
</dbReference>
<dbReference type="GO" id="GO:0005737">
    <property type="term" value="C:cytoplasm"/>
    <property type="evidence" value="ECO:0007669"/>
    <property type="project" value="UniProtKB-SubCell"/>
</dbReference>
<accession>A0A3Q3E429</accession>
<evidence type="ECO:0000259" key="5">
    <source>
        <dbReference type="PROSITE" id="PS50835"/>
    </source>
</evidence>
<dbReference type="PANTHER" id="PTHR35971">
    <property type="entry name" value="SI:DKEY-31G6.6"/>
    <property type="match status" value="1"/>
</dbReference>
<keyword evidence="3" id="KW-0597">Phosphoprotein</keyword>
<dbReference type="Pfam" id="PF07679">
    <property type="entry name" value="I-set"/>
    <property type="match status" value="1"/>
</dbReference>
<reference evidence="6" key="1">
    <citation type="submission" date="2025-08" db="UniProtKB">
        <authorList>
            <consortium name="Ensembl"/>
        </authorList>
    </citation>
    <scope>IDENTIFICATION</scope>
</reference>
<reference evidence="6" key="2">
    <citation type="submission" date="2025-09" db="UniProtKB">
        <authorList>
            <consortium name="Ensembl"/>
        </authorList>
    </citation>
    <scope>IDENTIFICATION</scope>
</reference>
<evidence type="ECO:0000256" key="3">
    <source>
        <dbReference type="ARBA" id="ARBA00022553"/>
    </source>
</evidence>
<name>A0A3Q3E429_9LABR</name>
<dbReference type="Proteomes" id="UP000261660">
    <property type="component" value="Unplaced"/>
</dbReference>
<evidence type="ECO:0000256" key="1">
    <source>
        <dbReference type="ARBA" id="ARBA00004496"/>
    </source>
</evidence>
<dbReference type="SMART" id="SM00409">
    <property type="entry name" value="IG"/>
    <property type="match status" value="1"/>
</dbReference>
<dbReference type="PANTHER" id="PTHR35971:SF4">
    <property type="entry name" value="OBSCURIN"/>
    <property type="match status" value="1"/>
</dbReference>
<evidence type="ECO:0000256" key="2">
    <source>
        <dbReference type="ARBA" id="ARBA00022490"/>
    </source>
</evidence>
<dbReference type="InParanoid" id="A0A3Q3E429"/>
<dbReference type="GeneTree" id="ENSGT00940000154756"/>
<protein>
    <recommendedName>
        <fullName evidence="5">Ig-like domain-containing protein</fullName>
    </recommendedName>
</protein>
<dbReference type="SMART" id="SM00408">
    <property type="entry name" value="IGc2"/>
    <property type="match status" value="1"/>
</dbReference>
<dbReference type="PROSITE" id="PS50835">
    <property type="entry name" value="IG_LIKE"/>
    <property type="match status" value="1"/>
</dbReference>
<organism evidence="6 7">
    <name type="scientific">Labrus bergylta</name>
    <name type="common">ballan wrasse</name>
    <dbReference type="NCBI Taxonomy" id="56723"/>
    <lineage>
        <taxon>Eukaryota</taxon>
        <taxon>Metazoa</taxon>
        <taxon>Chordata</taxon>
        <taxon>Craniata</taxon>
        <taxon>Vertebrata</taxon>
        <taxon>Euteleostomi</taxon>
        <taxon>Actinopterygii</taxon>
        <taxon>Neopterygii</taxon>
        <taxon>Teleostei</taxon>
        <taxon>Neoteleostei</taxon>
        <taxon>Acanthomorphata</taxon>
        <taxon>Eupercaria</taxon>
        <taxon>Labriformes</taxon>
        <taxon>Labridae</taxon>
        <taxon>Labrus</taxon>
    </lineage>
</organism>
<dbReference type="InterPro" id="IPR013098">
    <property type="entry name" value="Ig_I-set"/>
</dbReference>
<evidence type="ECO:0000313" key="6">
    <source>
        <dbReference type="Ensembl" id="ENSLBEP00000002135.1"/>
    </source>
</evidence>
<evidence type="ECO:0000256" key="4">
    <source>
        <dbReference type="ARBA" id="ARBA00023157"/>
    </source>
</evidence>